<dbReference type="Proteomes" id="UP000515349">
    <property type="component" value="Chromosome"/>
</dbReference>
<reference evidence="1" key="3">
    <citation type="submission" date="2020-07" db="EMBL/GenBank/DDBJ databases">
        <authorList>
            <person name="Yang C."/>
        </authorList>
    </citation>
    <scope>NUCLEOTIDE SEQUENCE</scope>
    <source>
        <strain evidence="1">Cx-624</strain>
    </source>
</reference>
<keyword evidence="4" id="KW-1185">Reference proteome</keyword>
<gene>
    <name evidence="2" type="ORF">H1R16_01465</name>
    <name evidence="1" type="ORF">H2507_01805</name>
</gene>
<dbReference type="RefSeq" id="WP_181886007.1">
    <property type="nucleotide sequence ID" value="NZ_CP059472.1"/>
</dbReference>
<accession>A0A7D7QU43</accession>
<dbReference type="Proteomes" id="UP000539710">
    <property type="component" value="Unassembled WGS sequence"/>
</dbReference>
<dbReference type="EMBL" id="CP059472">
    <property type="protein sequence ID" value="QMS98707.1"/>
    <property type="molecule type" value="Genomic_DNA"/>
</dbReference>
<sequence length="392" mass="44738">MMMEKSAHSNFAGLHDEVLINRLKQAARDGCLLAVYRVPHGIPGSERLLLITETEAAADALRTAKWVLKTADHSPVSISSLHRAERFFEVGNPFAYCYYRPSFLVWCQERFAGLFSNYAGGKAFKKKFSSFKESYYDDRDMLLSEAGRFYNLNSPISTYLTYITIFEHDLRYLEKLYAGDFYPDESLHTRITILIPYIPELQKLFVRQNGTNYYLINKLQAAIEVAHNDETYINTALYESIKIVERQLYNRVAARYIELKSAVRKEPGPTAVISPAREEQLDDPQLIIVRDILIKIAAPEEVFLFHKAETFQINAHVPATVYYLFVIGQRIGNTSIQSIQQAVAARTQNNVSVVILAHRRITVQENLCFPSAVYTADHVACQQDFFLIGHAS</sequence>
<evidence type="ECO:0000313" key="2">
    <source>
        <dbReference type="EMBL" id="QMS98707.1"/>
    </source>
</evidence>
<organism evidence="2 3">
    <name type="scientific">Marnyiella aurantia</name>
    <dbReference type="NCBI Taxonomy" id="2758037"/>
    <lineage>
        <taxon>Bacteria</taxon>
        <taxon>Pseudomonadati</taxon>
        <taxon>Bacteroidota</taxon>
        <taxon>Flavobacteriia</taxon>
        <taxon>Flavobacteriales</taxon>
        <taxon>Weeksellaceae</taxon>
        <taxon>Marnyiella</taxon>
    </lineage>
</organism>
<reference evidence="4" key="2">
    <citation type="submission" date="2020-07" db="EMBL/GenBank/DDBJ databases">
        <title>Flavobacterium sp. xlx-214.</title>
        <authorList>
            <person name="Yang C."/>
        </authorList>
    </citation>
    <scope>NUCLEOTIDE SEQUENCE [LARGE SCALE GENOMIC DNA]</scope>
    <source>
        <strain evidence="4">CX-624</strain>
    </source>
</reference>
<protein>
    <submittedName>
        <fullName evidence="2">Uncharacterized protein</fullName>
    </submittedName>
</protein>
<dbReference type="EMBL" id="JACEUX010000001">
    <property type="protein sequence ID" value="MBA5245894.1"/>
    <property type="molecule type" value="Genomic_DNA"/>
</dbReference>
<dbReference type="KEGG" id="cbau:H1R16_01465"/>
<dbReference type="AlphaFoldDB" id="A0A7D7QU43"/>
<evidence type="ECO:0000313" key="4">
    <source>
        <dbReference type="Proteomes" id="UP000539710"/>
    </source>
</evidence>
<reference evidence="2 3" key="1">
    <citation type="submission" date="2020-07" db="EMBL/GenBank/DDBJ databases">
        <title>Chryseobacterium sp.cx-624.</title>
        <authorList>
            <person name="Yang C."/>
        </authorList>
    </citation>
    <scope>NUCLEOTIDE SEQUENCE [LARGE SCALE GENOMIC DNA]</scope>
    <source>
        <strain evidence="2">Cx-624</strain>
        <strain evidence="3">cx-624</strain>
    </source>
</reference>
<evidence type="ECO:0000313" key="3">
    <source>
        <dbReference type="Proteomes" id="UP000515349"/>
    </source>
</evidence>
<name>A0A7D7QU43_9FLAO</name>
<evidence type="ECO:0000313" key="1">
    <source>
        <dbReference type="EMBL" id="MBA5245894.1"/>
    </source>
</evidence>
<proteinExistence type="predicted"/>